<dbReference type="GO" id="GO:0016567">
    <property type="term" value="P:protein ubiquitination"/>
    <property type="evidence" value="ECO:0007669"/>
    <property type="project" value="InterPro"/>
</dbReference>
<evidence type="ECO:0000313" key="5">
    <source>
        <dbReference type="EMBL" id="EYU29884.1"/>
    </source>
</evidence>
<name>A0A022QQM3_ERYGU</name>
<dbReference type="EMBL" id="KI631132">
    <property type="protein sequence ID" value="EYU29886.1"/>
    <property type="molecule type" value="Genomic_DNA"/>
</dbReference>
<dbReference type="AlphaFoldDB" id="A0A022QQM3"/>
<dbReference type="SUPFAM" id="SSF50978">
    <property type="entry name" value="WD40 repeat-like"/>
    <property type="match status" value="1"/>
</dbReference>
<dbReference type="PANTHER" id="PTHR16047:SF13">
    <property type="entry name" value="E3 UBIQUITIN-PROTEIN LIGASE RFWD3"/>
    <property type="match status" value="1"/>
</dbReference>
<feature type="domain" description="E3 ubiquitin-protein ligase RFWD3-like WD40" evidence="4">
    <location>
        <begin position="13"/>
        <end position="342"/>
    </location>
</feature>
<dbReference type="Gene3D" id="2.130.10.10">
    <property type="entry name" value="YVTN repeat-like/Quinoprotein amine dehydrogenase"/>
    <property type="match status" value="1"/>
</dbReference>
<protein>
    <recommendedName>
        <fullName evidence="2">RING-type E3 ubiquitin transferase</fullName>
        <ecNumber evidence="2">2.3.2.27</ecNumber>
    </recommendedName>
</protein>
<dbReference type="PANTHER" id="PTHR16047">
    <property type="entry name" value="RFWD3 PROTEIN"/>
    <property type="match status" value="1"/>
</dbReference>
<proteinExistence type="predicted"/>
<evidence type="ECO:0000313" key="6">
    <source>
        <dbReference type="Proteomes" id="UP000030748"/>
    </source>
</evidence>
<dbReference type="EMBL" id="KI631132">
    <property type="protein sequence ID" value="EYU29884.1"/>
    <property type="molecule type" value="Genomic_DNA"/>
</dbReference>
<dbReference type="eggNOG" id="KOG1645">
    <property type="taxonomic scope" value="Eukaryota"/>
</dbReference>
<evidence type="ECO:0000256" key="1">
    <source>
        <dbReference type="ARBA" id="ARBA00000900"/>
    </source>
</evidence>
<keyword evidence="6" id="KW-1185">Reference proteome</keyword>
<reference evidence="5 6" key="1">
    <citation type="journal article" date="2013" name="Proc. Natl. Acad. Sci. U.S.A.">
        <title>Fine-scale variation in meiotic recombination in Mimulus inferred from population shotgun sequencing.</title>
        <authorList>
            <person name="Hellsten U."/>
            <person name="Wright K.M."/>
            <person name="Jenkins J."/>
            <person name="Shu S."/>
            <person name="Yuan Y."/>
            <person name="Wessler S.R."/>
            <person name="Schmutz J."/>
            <person name="Willis J.H."/>
            <person name="Rokhsar D.S."/>
        </authorList>
    </citation>
    <scope>NUCLEOTIDE SEQUENCE [LARGE SCALE GENOMIC DNA]</scope>
    <source>
        <strain evidence="6">cv. DUN x IM62</strain>
    </source>
</reference>
<evidence type="ECO:0000256" key="2">
    <source>
        <dbReference type="ARBA" id="ARBA00012483"/>
    </source>
</evidence>
<dbReference type="Proteomes" id="UP000030748">
    <property type="component" value="Unassembled WGS sequence"/>
</dbReference>
<gene>
    <name evidence="5" type="ORF">MIMGU_mgv1a009070mg</name>
</gene>
<dbReference type="Pfam" id="PF23419">
    <property type="entry name" value="WD40_RFWD3"/>
    <property type="match status" value="1"/>
</dbReference>
<dbReference type="EMBL" id="KI631132">
    <property type="protein sequence ID" value="EYU29885.1"/>
    <property type="molecule type" value="Genomic_DNA"/>
</dbReference>
<dbReference type="STRING" id="4155.A0A022QQM3"/>
<sequence>MSLLLLQKDFQIDGARLFDIDSINKNFVFARRLSGMGGAHVLTKVSMLSNDEREDIRLPENTKAIKDLEVSPHATLVLLASLGKKLSVLSTDSNNTILTYDLPAAGWSCAWDICSPHYIYAGLQNGTVLQFDMRQTRTHVESLSGLTCNPIHTLHSLSSDSSSTSGVRSVLTASSLGLCQWNFGGSEERPYLIPESDKQGVCISLAYSRYSDDIVASYRPKVEISGDLEMSQPTLTAPGQGTRGSHVIYKKKGCAYQKLGVTGANVSDIRLPKSAIIYGVHQNPVFASGDELTGEMVLQDLPSMMVVDHLRPKKYPIRDAKYTRLLNSGLLGCLSEDSMQLFSAPRYREGGIMR</sequence>
<comment type="catalytic activity">
    <reaction evidence="1">
        <text>S-ubiquitinyl-[E2 ubiquitin-conjugating enzyme]-L-cysteine + [acceptor protein]-L-lysine = [E2 ubiquitin-conjugating enzyme]-L-cysteine + N(6)-ubiquitinyl-[acceptor protein]-L-lysine.</text>
        <dbReference type="EC" id="2.3.2.27"/>
    </reaction>
</comment>
<dbReference type="GO" id="GO:0061630">
    <property type="term" value="F:ubiquitin protein ligase activity"/>
    <property type="evidence" value="ECO:0007669"/>
    <property type="project" value="UniProtKB-EC"/>
</dbReference>
<dbReference type="GO" id="GO:0036297">
    <property type="term" value="P:interstrand cross-link repair"/>
    <property type="evidence" value="ECO:0007669"/>
    <property type="project" value="InterPro"/>
</dbReference>
<accession>A0A022QQM3</accession>
<dbReference type="EC" id="2.3.2.27" evidence="2"/>
<dbReference type="InterPro" id="IPR056527">
    <property type="entry name" value="WD40_RFWD3"/>
</dbReference>
<dbReference type="InterPro" id="IPR037381">
    <property type="entry name" value="RFWD3"/>
</dbReference>
<dbReference type="GO" id="GO:0016604">
    <property type="term" value="C:nuclear body"/>
    <property type="evidence" value="ECO:0007669"/>
    <property type="project" value="UniProtKB-SubCell"/>
</dbReference>
<comment type="subcellular location">
    <subcellularLocation>
        <location evidence="3">Nucleus</location>
        <location evidence="3">Nuclear body</location>
    </subcellularLocation>
</comment>
<organism evidence="5 6">
    <name type="scientific">Erythranthe guttata</name>
    <name type="common">Yellow monkey flower</name>
    <name type="synonym">Mimulus guttatus</name>
    <dbReference type="NCBI Taxonomy" id="4155"/>
    <lineage>
        <taxon>Eukaryota</taxon>
        <taxon>Viridiplantae</taxon>
        <taxon>Streptophyta</taxon>
        <taxon>Embryophyta</taxon>
        <taxon>Tracheophyta</taxon>
        <taxon>Spermatophyta</taxon>
        <taxon>Magnoliopsida</taxon>
        <taxon>eudicotyledons</taxon>
        <taxon>Gunneridae</taxon>
        <taxon>Pentapetalae</taxon>
        <taxon>asterids</taxon>
        <taxon>lamiids</taxon>
        <taxon>Lamiales</taxon>
        <taxon>Phrymaceae</taxon>
        <taxon>Erythranthe</taxon>
    </lineage>
</organism>
<dbReference type="InterPro" id="IPR036322">
    <property type="entry name" value="WD40_repeat_dom_sf"/>
</dbReference>
<evidence type="ECO:0000256" key="3">
    <source>
        <dbReference type="ARBA" id="ARBA00034306"/>
    </source>
</evidence>
<dbReference type="InterPro" id="IPR015943">
    <property type="entry name" value="WD40/YVTN_repeat-like_dom_sf"/>
</dbReference>
<evidence type="ECO:0000259" key="4">
    <source>
        <dbReference type="Pfam" id="PF23419"/>
    </source>
</evidence>